<evidence type="ECO:0000313" key="3">
    <source>
        <dbReference type="Proteomes" id="UP000027195"/>
    </source>
</evidence>
<accession>A0A067MPJ1</accession>
<keyword evidence="3" id="KW-1185">Reference proteome</keyword>
<gene>
    <name evidence="2" type="ORF">BOTBODRAFT_369534</name>
</gene>
<evidence type="ECO:0000313" key="2">
    <source>
        <dbReference type="EMBL" id="KDQ13506.1"/>
    </source>
</evidence>
<dbReference type="HOGENOM" id="CLU_2440548_0_0_1"/>
<name>A0A067MPJ1_BOTB1</name>
<dbReference type="InParanoid" id="A0A067MPJ1"/>
<feature type="region of interest" description="Disordered" evidence="1">
    <location>
        <begin position="1"/>
        <end position="25"/>
    </location>
</feature>
<reference evidence="3" key="1">
    <citation type="journal article" date="2014" name="Proc. Natl. Acad. Sci. U.S.A.">
        <title>Extensive sampling of basidiomycete genomes demonstrates inadequacy of the white-rot/brown-rot paradigm for wood decay fungi.</title>
        <authorList>
            <person name="Riley R."/>
            <person name="Salamov A.A."/>
            <person name="Brown D.W."/>
            <person name="Nagy L.G."/>
            <person name="Floudas D."/>
            <person name="Held B.W."/>
            <person name="Levasseur A."/>
            <person name="Lombard V."/>
            <person name="Morin E."/>
            <person name="Otillar R."/>
            <person name="Lindquist E.A."/>
            <person name="Sun H."/>
            <person name="LaButti K.M."/>
            <person name="Schmutz J."/>
            <person name="Jabbour D."/>
            <person name="Luo H."/>
            <person name="Baker S.E."/>
            <person name="Pisabarro A.G."/>
            <person name="Walton J.D."/>
            <person name="Blanchette R.A."/>
            <person name="Henrissat B."/>
            <person name="Martin F."/>
            <person name="Cullen D."/>
            <person name="Hibbett D.S."/>
            <person name="Grigoriev I.V."/>
        </authorList>
    </citation>
    <scope>NUCLEOTIDE SEQUENCE [LARGE SCALE GENOMIC DNA]</scope>
    <source>
        <strain evidence="3">FD-172 SS1</strain>
    </source>
</reference>
<dbReference type="Proteomes" id="UP000027195">
    <property type="component" value="Unassembled WGS sequence"/>
</dbReference>
<dbReference type="AlphaFoldDB" id="A0A067MPJ1"/>
<evidence type="ECO:0000256" key="1">
    <source>
        <dbReference type="SAM" id="MobiDB-lite"/>
    </source>
</evidence>
<sequence>MCGTTARPAQAVLRRPPAPHPPVSCVSNSNVVEPLLTASNRSEPRSSSTWLGLRATPILGHPRQLQVGRCRQVSTSAWRPPAFCAAVRKN</sequence>
<proteinExistence type="predicted"/>
<organism evidence="2 3">
    <name type="scientific">Botryobasidium botryosum (strain FD-172 SS1)</name>
    <dbReference type="NCBI Taxonomy" id="930990"/>
    <lineage>
        <taxon>Eukaryota</taxon>
        <taxon>Fungi</taxon>
        <taxon>Dikarya</taxon>
        <taxon>Basidiomycota</taxon>
        <taxon>Agaricomycotina</taxon>
        <taxon>Agaricomycetes</taxon>
        <taxon>Cantharellales</taxon>
        <taxon>Botryobasidiaceae</taxon>
        <taxon>Botryobasidium</taxon>
    </lineage>
</organism>
<dbReference type="EMBL" id="KL198043">
    <property type="protein sequence ID" value="KDQ13506.1"/>
    <property type="molecule type" value="Genomic_DNA"/>
</dbReference>
<protein>
    <submittedName>
        <fullName evidence="2">Uncharacterized protein</fullName>
    </submittedName>
</protein>